<accession>A0A563DWM8</accession>
<reference evidence="1 2" key="1">
    <citation type="submission" date="2019-05" db="EMBL/GenBank/DDBJ databases">
        <authorList>
            <person name="Lee S.D."/>
        </authorList>
    </citation>
    <scope>NUCLEOTIDE SEQUENCE [LARGE SCALE GENOMIC DNA]</scope>
    <source>
        <strain evidence="1 2">C5-26</strain>
    </source>
</reference>
<dbReference type="EMBL" id="VCQV01000028">
    <property type="protein sequence ID" value="TWP34371.1"/>
    <property type="molecule type" value="Genomic_DNA"/>
</dbReference>
<reference evidence="1 2" key="2">
    <citation type="submission" date="2019-08" db="EMBL/GenBank/DDBJ databases">
        <title>Jejuicoccus antrihumi gen. nov., sp. nov., a new member of the family Dermacoccaceae isolated from a cave.</title>
        <authorList>
            <person name="Schumann P."/>
            <person name="Kim I.S."/>
        </authorList>
    </citation>
    <scope>NUCLEOTIDE SEQUENCE [LARGE SCALE GENOMIC DNA]</scope>
    <source>
        <strain evidence="1 2">C5-26</strain>
    </source>
</reference>
<evidence type="ECO:0000313" key="1">
    <source>
        <dbReference type="EMBL" id="TWP34371.1"/>
    </source>
</evidence>
<comment type="caution">
    <text evidence="1">The sequence shown here is derived from an EMBL/GenBank/DDBJ whole genome shotgun (WGS) entry which is preliminary data.</text>
</comment>
<evidence type="ECO:0000313" key="2">
    <source>
        <dbReference type="Proteomes" id="UP000320244"/>
    </source>
</evidence>
<dbReference type="OrthoDB" id="4827166at2"/>
<organism evidence="1 2">
    <name type="scientific">Leekyejoonella antrihumi</name>
    <dbReference type="NCBI Taxonomy" id="1660198"/>
    <lineage>
        <taxon>Bacteria</taxon>
        <taxon>Bacillati</taxon>
        <taxon>Actinomycetota</taxon>
        <taxon>Actinomycetes</taxon>
        <taxon>Micrococcales</taxon>
        <taxon>Dermacoccaceae</taxon>
        <taxon>Leekyejoonella</taxon>
    </lineage>
</organism>
<keyword evidence="2" id="KW-1185">Reference proteome</keyword>
<gene>
    <name evidence="1" type="ORF">FGL98_17470</name>
</gene>
<dbReference type="RefSeq" id="WP_146318820.1">
    <property type="nucleotide sequence ID" value="NZ_VCQV01000028.1"/>
</dbReference>
<name>A0A563DWM8_9MICO</name>
<protein>
    <submittedName>
        <fullName evidence="1">Uncharacterized protein</fullName>
    </submittedName>
</protein>
<dbReference type="Proteomes" id="UP000320244">
    <property type="component" value="Unassembled WGS sequence"/>
</dbReference>
<sequence>MSAGRSEPVVSLTDEELVLLNAVHPAVLQPYLDTVPEGSRSIALATAYRSLRVHGLAPGSAGTGLAVPEGLVQLLQARECAEAVLIVCRTDGDDERLCYCHLCEPAVIIEELDREGIHTFQVVHDHELAAALQEFAQGDCGAGVHLEARVWAVAERAEDVCRIGPDDLADAGRRIAGLLTGATVGHNKACDNDF</sequence>
<proteinExistence type="predicted"/>
<dbReference type="AlphaFoldDB" id="A0A563DWM8"/>